<comment type="caution">
    <text evidence="1">The sequence shown here is derived from an EMBL/GenBank/DDBJ whole genome shotgun (WGS) entry which is preliminary data.</text>
</comment>
<protein>
    <submittedName>
        <fullName evidence="1">Uncharacterized protein</fullName>
    </submittedName>
</protein>
<gene>
    <name evidence="1" type="ORF">ACFFI0_23010</name>
</gene>
<evidence type="ECO:0000313" key="2">
    <source>
        <dbReference type="Proteomes" id="UP001589774"/>
    </source>
</evidence>
<dbReference type="RefSeq" id="WP_165447082.1">
    <property type="nucleotide sequence ID" value="NZ_JBHLWO010000004.1"/>
</dbReference>
<accession>A0ABV6HRG6</accession>
<evidence type="ECO:0000313" key="1">
    <source>
        <dbReference type="EMBL" id="MFC0321209.1"/>
    </source>
</evidence>
<keyword evidence="2" id="KW-1185">Reference proteome</keyword>
<reference evidence="1 2" key="1">
    <citation type="submission" date="2024-09" db="EMBL/GenBank/DDBJ databases">
        <authorList>
            <person name="Sun Q."/>
            <person name="Mori K."/>
        </authorList>
    </citation>
    <scope>NUCLEOTIDE SEQUENCE [LARGE SCALE GENOMIC DNA]</scope>
    <source>
        <strain evidence="1 2">CCM 7765</strain>
    </source>
</reference>
<name>A0ABV6HRG6_9SPHI</name>
<proteinExistence type="predicted"/>
<dbReference type="Proteomes" id="UP001589774">
    <property type="component" value="Unassembled WGS sequence"/>
</dbReference>
<organism evidence="1 2">
    <name type="scientific">Olivibacter oleidegradans</name>
    <dbReference type="NCBI Taxonomy" id="760123"/>
    <lineage>
        <taxon>Bacteria</taxon>
        <taxon>Pseudomonadati</taxon>
        <taxon>Bacteroidota</taxon>
        <taxon>Sphingobacteriia</taxon>
        <taxon>Sphingobacteriales</taxon>
        <taxon>Sphingobacteriaceae</taxon>
        <taxon>Olivibacter</taxon>
    </lineage>
</organism>
<sequence length="54" mass="6286">MAKRLLEKRSIAPEQAMKILIKNGLEVNENQAKIILDFLRILAKLTVNQYFNKD</sequence>
<dbReference type="EMBL" id="JBHLWO010000004">
    <property type="protein sequence ID" value="MFC0321209.1"/>
    <property type="molecule type" value="Genomic_DNA"/>
</dbReference>